<accession>A0AAV7IV25</accession>
<name>A0AAV7IV25_COTGL</name>
<sequence>MPRVDFTTESCVWKRQVSYVMERIREYAMRETTLTPVPTTDEFYFSAPGRSSRSLLRLGGIVIICKYSVITGCPPHSSPRSLDRREQPSSIAIERAQASDYSERVVTRAITRLTTNR</sequence>
<dbReference type="EMBL" id="JAHXZJ010000001">
    <property type="protein sequence ID" value="KAH0568714.1"/>
    <property type="molecule type" value="Genomic_DNA"/>
</dbReference>
<comment type="caution">
    <text evidence="1">The sequence shown here is derived from an EMBL/GenBank/DDBJ whole genome shotgun (WGS) entry which is preliminary data.</text>
</comment>
<protein>
    <submittedName>
        <fullName evidence="1">Uncharacterized protein</fullName>
    </submittedName>
</protein>
<reference evidence="1 2" key="1">
    <citation type="journal article" date="2021" name="J. Hered.">
        <title>A chromosome-level genome assembly of the parasitoid wasp, Cotesia glomerata (Hymenoptera: Braconidae).</title>
        <authorList>
            <person name="Pinto B.J."/>
            <person name="Weis J.J."/>
            <person name="Gamble T."/>
            <person name="Ode P.J."/>
            <person name="Paul R."/>
            <person name="Zaspel J.M."/>
        </authorList>
    </citation>
    <scope>NUCLEOTIDE SEQUENCE [LARGE SCALE GENOMIC DNA]</scope>
    <source>
        <strain evidence="1">CgM1</strain>
    </source>
</reference>
<evidence type="ECO:0000313" key="1">
    <source>
        <dbReference type="EMBL" id="KAH0568714.1"/>
    </source>
</evidence>
<evidence type="ECO:0000313" key="2">
    <source>
        <dbReference type="Proteomes" id="UP000826195"/>
    </source>
</evidence>
<proteinExistence type="predicted"/>
<dbReference type="Proteomes" id="UP000826195">
    <property type="component" value="Unassembled WGS sequence"/>
</dbReference>
<dbReference type="AlphaFoldDB" id="A0AAV7IV25"/>
<gene>
    <name evidence="1" type="ORF">KQX54_021404</name>
</gene>
<keyword evidence="2" id="KW-1185">Reference proteome</keyword>
<organism evidence="1 2">
    <name type="scientific">Cotesia glomerata</name>
    <name type="common">Lepidopteran parasitic wasp</name>
    <name type="synonym">Apanteles glomeratus</name>
    <dbReference type="NCBI Taxonomy" id="32391"/>
    <lineage>
        <taxon>Eukaryota</taxon>
        <taxon>Metazoa</taxon>
        <taxon>Ecdysozoa</taxon>
        <taxon>Arthropoda</taxon>
        <taxon>Hexapoda</taxon>
        <taxon>Insecta</taxon>
        <taxon>Pterygota</taxon>
        <taxon>Neoptera</taxon>
        <taxon>Endopterygota</taxon>
        <taxon>Hymenoptera</taxon>
        <taxon>Apocrita</taxon>
        <taxon>Ichneumonoidea</taxon>
        <taxon>Braconidae</taxon>
        <taxon>Microgastrinae</taxon>
        <taxon>Cotesia</taxon>
    </lineage>
</organism>